<dbReference type="PANTHER" id="PTHR11802:SF479">
    <property type="entry name" value="CARBOXYPEPTIDASE"/>
    <property type="match status" value="1"/>
</dbReference>
<dbReference type="EC" id="3.4.16.-" evidence="6"/>
<dbReference type="AlphaFoldDB" id="A0A4R8QBX8"/>
<evidence type="ECO:0000313" key="8">
    <source>
        <dbReference type="Proteomes" id="UP000295083"/>
    </source>
</evidence>
<dbReference type="InterPro" id="IPR029058">
    <property type="entry name" value="AB_hydrolase_fold"/>
</dbReference>
<reference evidence="7 8" key="1">
    <citation type="submission" date="2018-11" db="EMBL/GenBank/DDBJ databases">
        <title>Genome sequence and assembly of Colletotrichum spinosum.</title>
        <authorList>
            <person name="Gan P."/>
            <person name="Shirasu K."/>
        </authorList>
    </citation>
    <scope>NUCLEOTIDE SEQUENCE [LARGE SCALE GENOMIC DNA]</scope>
    <source>
        <strain evidence="7 8">CBS 515.97</strain>
    </source>
</reference>
<dbReference type="Proteomes" id="UP000295083">
    <property type="component" value="Unassembled WGS sequence"/>
</dbReference>
<keyword evidence="8" id="KW-1185">Reference proteome</keyword>
<dbReference type="GO" id="GO:0004185">
    <property type="term" value="F:serine-type carboxypeptidase activity"/>
    <property type="evidence" value="ECO:0007669"/>
    <property type="project" value="UniProtKB-UniRule"/>
</dbReference>
<dbReference type="Pfam" id="PF00450">
    <property type="entry name" value="Peptidase_S10"/>
    <property type="match status" value="1"/>
</dbReference>
<keyword evidence="3 6" id="KW-0645">Protease</keyword>
<evidence type="ECO:0000313" key="7">
    <source>
        <dbReference type="EMBL" id="TDZ31333.1"/>
    </source>
</evidence>
<dbReference type="PROSITE" id="PS00131">
    <property type="entry name" value="CARBOXYPEPT_SER_SER"/>
    <property type="match status" value="1"/>
</dbReference>
<evidence type="ECO:0000256" key="5">
    <source>
        <dbReference type="ARBA" id="ARBA00023180"/>
    </source>
</evidence>
<dbReference type="Gene3D" id="3.40.50.1820">
    <property type="entry name" value="alpha/beta hydrolase"/>
    <property type="match status" value="1"/>
</dbReference>
<evidence type="ECO:0000256" key="4">
    <source>
        <dbReference type="ARBA" id="ARBA00022801"/>
    </source>
</evidence>
<keyword evidence="4 6" id="KW-0378">Hydrolase</keyword>
<comment type="similarity">
    <text evidence="1 6">Belongs to the peptidase S10 family.</text>
</comment>
<keyword evidence="2 6" id="KW-0121">Carboxypeptidase</keyword>
<proteinExistence type="inferred from homology"/>
<dbReference type="EMBL" id="QAPG01000105">
    <property type="protein sequence ID" value="TDZ31333.1"/>
    <property type="molecule type" value="Genomic_DNA"/>
</dbReference>
<evidence type="ECO:0000256" key="2">
    <source>
        <dbReference type="ARBA" id="ARBA00022645"/>
    </source>
</evidence>
<dbReference type="GO" id="GO:0006508">
    <property type="term" value="P:proteolysis"/>
    <property type="evidence" value="ECO:0007669"/>
    <property type="project" value="UniProtKB-KW"/>
</dbReference>
<accession>A0A4R8QBX8</accession>
<dbReference type="InterPro" id="IPR018202">
    <property type="entry name" value="Ser_caboxypep_ser_AS"/>
</dbReference>
<evidence type="ECO:0000256" key="1">
    <source>
        <dbReference type="ARBA" id="ARBA00009431"/>
    </source>
</evidence>
<evidence type="ECO:0000256" key="3">
    <source>
        <dbReference type="ARBA" id="ARBA00022670"/>
    </source>
</evidence>
<comment type="caution">
    <text evidence="7">The sequence shown here is derived from an EMBL/GenBank/DDBJ whole genome shotgun (WGS) entry which is preliminary data.</text>
</comment>
<dbReference type="SUPFAM" id="SSF53474">
    <property type="entry name" value="alpha/beta-Hydrolases"/>
    <property type="match status" value="1"/>
</dbReference>
<sequence>MKSSNVIAGVAALLGAPAALAWVSPHAYRARLVNRQVAARDVKAPRAALRRSELQYFNNKSSPFYVDGTKIPEVDFNVGESYAGLIPVDASKPESEQQKNFFWFFPTENPAGKDDIILWFNGGPGCSSMEGFLQENGPFTWQYGTLKPVPNVWSWHKLANQRVEYPIGTGFSSGNVTATNNDETAEQFNGFWKNFIDTFDLKGKKIYITGESYAGIYVPYVGAAMLDKNDTGYFNVKGALYYDPVMPYWGDLGLDHAAFPAFHRYWENIFALPNDVKKQISDANEKLGLDQYLNKYLSYPPPPTPWPNVTRDPDHDVIDTFRNSMTIINPCFNGYHVMDQCPVLWDVLGFPSVAYTPPGATLYFNYPDVRRAIHVPVDYPAWSKCQGPVFVDNNDDNYNGAEHEIKFQTLVERTNNVHIGSGLADYVVQPNVTALGIQRVTWNGKQGFQTAPSEDLVIPAVNNNNDNVPSWSGYSVQGTVHTERGFTHSTAKLSGHMIPQYAPATALRHVEHLLGRVESLSSSAPWTVNISMSFEWPY</sequence>
<gene>
    <name evidence="7" type="ORF">C8035_v005924</name>
</gene>
<protein>
    <recommendedName>
        <fullName evidence="6">Carboxypeptidase</fullName>
        <ecNumber evidence="6">3.4.16.-</ecNumber>
    </recommendedName>
</protein>
<organism evidence="7 8">
    <name type="scientific">Colletotrichum spinosum</name>
    <dbReference type="NCBI Taxonomy" id="1347390"/>
    <lineage>
        <taxon>Eukaryota</taxon>
        <taxon>Fungi</taxon>
        <taxon>Dikarya</taxon>
        <taxon>Ascomycota</taxon>
        <taxon>Pezizomycotina</taxon>
        <taxon>Sordariomycetes</taxon>
        <taxon>Hypocreomycetidae</taxon>
        <taxon>Glomerellales</taxon>
        <taxon>Glomerellaceae</taxon>
        <taxon>Colletotrichum</taxon>
        <taxon>Colletotrichum orbiculare species complex</taxon>
    </lineage>
</organism>
<dbReference type="InterPro" id="IPR001563">
    <property type="entry name" value="Peptidase_S10"/>
</dbReference>
<dbReference type="PRINTS" id="PR00724">
    <property type="entry name" value="CRBOXYPTASEC"/>
</dbReference>
<name>A0A4R8QBX8_9PEZI</name>
<dbReference type="PANTHER" id="PTHR11802">
    <property type="entry name" value="SERINE PROTEASE FAMILY S10 SERINE CARBOXYPEPTIDASE"/>
    <property type="match status" value="1"/>
</dbReference>
<keyword evidence="5" id="KW-0325">Glycoprotein</keyword>
<evidence type="ECO:0000256" key="6">
    <source>
        <dbReference type="RuleBase" id="RU361156"/>
    </source>
</evidence>